<reference evidence="3 4" key="1">
    <citation type="journal article" date="2011" name="J. Bacteriol.">
        <title>Genome sequence of the mercury-methylating and pleomorphic Desulfovibrio africanus Strain Walvis Bay.</title>
        <authorList>
            <person name="Brown S.D."/>
            <person name="Wall J.D."/>
            <person name="Kucken A.M."/>
            <person name="Gilmour C.C."/>
            <person name="Podar M."/>
            <person name="Brandt C.C."/>
            <person name="Teshima H."/>
            <person name="Detter J.C."/>
            <person name="Han C.S."/>
            <person name="Land M.L."/>
            <person name="Lucas S."/>
            <person name="Han J."/>
            <person name="Pennacchio L."/>
            <person name="Nolan M."/>
            <person name="Pitluck S."/>
            <person name="Woyke T."/>
            <person name="Goodwin L."/>
            <person name="Palumbo A.V."/>
            <person name="Elias D.A."/>
        </authorList>
    </citation>
    <scope>NUCLEOTIDE SEQUENCE [LARGE SCALE GENOMIC DNA]</scope>
    <source>
        <strain evidence="3 4">Walvis Bay</strain>
    </source>
</reference>
<dbReference type="AlphaFoldDB" id="F3YWD6"/>
<feature type="signal peptide" evidence="1">
    <location>
        <begin position="1"/>
        <end position="22"/>
    </location>
</feature>
<name>F3YWD6_DESAF</name>
<evidence type="ECO:0000259" key="2">
    <source>
        <dbReference type="Pfam" id="PF18602"/>
    </source>
</evidence>
<dbReference type="KEGG" id="daf:Desaf_0974"/>
<organism evidence="3 4">
    <name type="scientific">Desulfocurvibacter africanus subsp. africanus str. Walvis Bay</name>
    <dbReference type="NCBI Taxonomy" id="690850"/>
    <lineage>
        <taxon>Bacteria</taxon>
        <taxon>Pseudomonadati</taxon>
        <taxon>Thermodesulfobacteriota</taxon>
        <taxon>Desulfovibrionia</taxon>
        <taxon>Desulfovibrionales</taxon>
        <taxon>Desulfovibrionaceae</taxon>
        <taxon>Desulfocurvibacter</taxon>
    </lineage>
</organism>
<dbReference type="Pfam" id="PF18602">
    <property type="entry name" value="Rap1a"/>
    <property type="match status" value="1"/>
</dbReference>
<gene>
    <name evidence="3" type="ORF">Desaf_0974</name>
</gene>
<accession>F3YWD6</accession>
<evidence type="ECO:0000313" key="4">
    <source>
        <dbReference type="Proteomes" id="UP000007844"/>
    </source>
</evidence>
<dbReference type="Proteomes" id="UP000007844">
    <property type="component" value="Chromosome"/>
</dbReference>
<evidence type="ECO:0000313" key="3">
    <source>
        <dbReference type="EMBL" id="EGJ49322.1"/>
    </source>
</evidence>
<keyword evidence="4" id="KW-1185">Reference proteome</keyword>
<proteinExistence type="predicted"/>
<dbReference type="eggNOG" id="ENOG503331M">
    <property type="taxonomic scope" value="Bacteria"/>
</dbReference>
<sequence length="126" mass="14311" precursor="true">MRWKLLLSLGLLLSVLSQPVSAVTEEDFLVKTTEDLIDLCTVSESDELDEEAIHFCHGYLVGAYHYYKASTAGPEAEQMVCIPDPPPSREAAISMFIEWAKAHPQYMNELPVETEFRFLTETWPCK</sequence>
<dbReference type="EMBL" id="CP003221">
    <property type="protein sequence ID" value="EGJ49322.1"/>
    <property type="molecule type" value="Genomic_DNA"/>
</dbReference>
<dbReference type="RefSeq" id="WP_014259138.1">
    <property type="nucleotide sequence ID" value="NC_016629.1"/>
</dbReference>
<feature type="chain" id="PRO_5003304531" description="Rap1a immunity protein domain-containing protein" evidence="1">
    <location>
        <begin position="23"/>
        <end position="126"/>
    </location>
</feature>
<keyword evidence="1" id="KW-0732">Signal</keyword>
<dbReference type="InterPro" id="IPR041238">
    <property type="entry name" value="Rap1a"/>
</dbReference>
<feature type="domain" description="Rap1a immunity protein" evidence="2">
    <location>
        <begin position="32"/>
        <end position="125"/>
    </location>
</feature>
<evidence type="ECO:0000256" key="1">
    <source>
        <dbReference type="SAM" id="SignalP"/>
    </source>
</evidence>
<protein>
    <recommendedName>
        <fullName evidence="2">Rap1a immunity protein domain-containing protein</fullName>
    </recommendedName>
</protein>
<dbReference type="HOGENOM" id="CLU_1977897_0_0_7"/>